<protein>
    <submittedName>
        <fullName evidence="1">Uncharacterized protein</fullName>
    </submittedName>
</protein>
<proteinExistence type="predicted"/>
<name>A0A8X6H7Q5_TRICU</name>
<reference evidence="1" key="1">
    <citation type="submission" date="2020-07" db="EMBL/GenBank/DDBJ databases">
        <title>Multicomponent nature underlies the extraordinary mechanical properties of spider dragline silk.</title>
        <authorList>
            <person name="Kono N."/>
            <person name="Nakamura H."/>
            <person name="Mori M."/>
            <person name="Yoshida Y."/>
            <person name="Ohtoshi R."/>
            <person name="Malay A.D."/>
            <person name="Moran D.A.P."/>
            <person name="Tomita M."/>
            <person name="Numata K."/>
            <person name="Arakawa K."/>
        </authorList>
    </citation>
    <scope>NUCLEOTIDE SEQUENCE</scope>
</reference>
<evidence type="ECO:0000313" key="1">
    <source>
        <dbReference type="EMBL" id="GFR17523.1"/>
    </source>
</evidence>
<organism evidence="1 2">
    <name type="scientific">Trichonephila clavata</name>
    <name type="common">Joro spider</name>
    <name type="synonym">Nephila clavata</name>
    <dbReference type="NCBI Taxonomy" id="2740835"/>
    <lineage>
        <taxon>Eukaryota</taxon>
        <taxon>Metazoa</taxon>
        <taxon>Ecdysozoa</taxon>
        <taxon>Arthropoda</taxon>
        <taxon>Chelicerata</taxon>
        <taxon>Arachnida</taxon>
        <taxon>Araneae</taxon>
        <taxon>Araneomorphae</taxon>
        <taxon>Entelegynae</taxon>
        <taxon>Araneoidea</taxon>
        <taxon>Nephilidae</taxon>
        <taxon>Trichonephila</taxon>
    </lineage>
</organism>
<sequence>MVKGKGLKRKFEKQLGALIAFVGTSTEDDKEVLSFKLTQFERLNIKYESVEEEIFTRLGQMKSLTILMEKLPPAMSILRNSW</sequence>
<dbReference type="EMBL" id="BMAO01017659">
    <property type="protein sequence ID" value="GFR17523.1"/>
    <property type="molecule type" value="Genomic_DNA"/>
</dbReference>
<dbReference type="AlphaFoldDB" id="A0A8X6H7Q5"/>
<keyword evidence="2" id="KW-1185">Reference proteome</keyword>
<evidence type="ECO:0000313" key="2">
    <source>
        <dbReference type="Proteomes" id="UP000887116"/>
    </source>
</evidence>
<dbReference type="OrthoDB" id="5989194at2759"/>
<comment type="caution">
    <text evidence="1">The sequence shown here is derived from an EMBL/GenBank/DDBJ whole genome shotgun (WGS) entry which is preliminary data.</text>
</comment>
<accession>A0A8X6H7Q5</accession>
<gene>
    <name evidence="1" type="ORF">TNCT_338321</name>
</gene>
<dbReference type="Proteomes" id="UP000887116">
    <property type="component" value="Unassembled WGS sequence"/>
</dbReference>